<keyword evidence="3" id="KW-1185">Reference proteome</keyword>
<comment type="caution">
    <text evidence="2">The sequence shown here is derived from an EMBL/GenBank/DDBJ whole genome shotgun (WGS) entry which is preliminary data.</text>
</comment>
<feature type="region of interest" description="Disordered" evidence="1">
    <location>
        <begin position="246"/>
        <end position="279"/>
    </location>
</feature>
<feature type="compositionally biased region" description="Polar residues" evidence="1">
    <location>
        <begin position="50"/>
        <end position="67"/>
    </location>
</feature>
<name>A0A2G9GBW8_9LAMI</name>
<reference evidence="3" key="1">
    <citation type="journal article" date="2018" name="Gigascience">
        <title>Genome assembly of the Pink Ipe (Handroanthus impetiginosus, Bignoniaceae), a highly valued, ecologically keystone Neotropical timber forest tree.</title>
        <authorList>
            <person name="Silva-Junior O.B."/>
            <person name="Grattapaglia D."/>
            <person name="Novaes E."/>
            <person name="Collevatti R.G."/>
        </authorList>
    </citation>
    <scope>NUCLEOTIDE SEQUENCE [LARGE SCALE GENOMIC DNA]</scope>
    <source>
        <strain evidence="3">cv. UFG-1</strain>
    </source>
</reference>
<organism evidence="2 3">
    <name type="scientific">Handroanthus impetiginosus</name>
    <dbReference type="NCBI Taxonomy" id="429701"/>
    <lineage>
        <taxon>Eukaryota</taxon>
        <taxon>Viridiplantae</taxon>
        <taxon>Streptophyta</taxon>
        <taxon>Embryophyta</taxon>
        <taxon>Tracheophyta</taxon>
        <taxon>Spermatophyta</taxon>
        <taxon>Magnoliopsida</taxon>
        <taxon>eudicotyledons</taxon>
        <taxon>Gunneridae</taxon>
        <taxon>Pentapetalae</taxon>
        <taxon>asterids</taxon>
        <taxon>lamiids</taxon>
        <taxon>Lamiales</taxon>
        <taxon>Bignoniaceae</taxon>
        <taxon>Crescentiina</taxon>
        <taxon>Tabebuia alliance</taxon>
        <taxon>Handroanthus</taxon>
    </lineage>
</organism>
<evidence type="ECO:0000256" key="1">
    <source>
        <dbReference type="SAM" id="MobiDB-lite"/>
    </source>
</evidence>
<dbReference type="OrthoDB" id="1916794at2759"/>
<feature type="region of interest" description="Disordered" evidence="1">
    <location>
        <begin position="589"/>
        <end position="622"/>
    </location>
</feature>
<feature type="compositionally biased region" description="Basic and acidic residues" evidence="1">
    <location>
        <begin position="374"/>
        <end position="390"/>
    </location>
</feature>
<evidence type="ECO:0000313" key="3">
    <source>
        <dbReference type="Proteomes" id="UP000231279"/>
    </source>
</evidence>
<dbReference type="PANTHER" id="PTHR33621:SF2">
    <property type="entry name" value="RIBOSOMAL L1 DOMAIN-CONTAINING PROTEIN"/>
    <property type="match status" value="1"/>
</dbReference>
<protein>
    <submittedName>
        <fullName evidence="2">Uncharacterized protein</fullName>
    </submittedName>
</protein>
<feature type="compositionally biased region" description="Basic and acidic residues" evidence="1">
    <location>
        <begin position="589"/>
        <end position="603"/>
    </location>
</feature>
<feature type="region of interest" description="Disordered" evidence="1">
    <location>
        <begin position="49"/>
        <end position="88"/>
    </location>
</feature>
<dbReference type="EMBL" id="NKXS01005774">
    <property type="protein sequence ID" value="PIN02787.1"/>
    <property type="molecule type" value="Genomic_DNA"/>
</dbReference>
<sequence length="622" mass="68999">MDFHSLTRRELQALCKKNKIPANITNVAMADALKALEIVEGIEEFLEPCQSETADSSIESPTKSEVTSPYVPPSGGRTTRRRNVTKEEPVTMNPMTRSRRTTQKALAKHADESQAEAIETPALALQTNKKKVQIASACRKMDSQLKECVEDEKDSSETPALQGVMSRRRVLREESVVIRGYSTRRSVRLAGKNMEVMIDEEDVESEIFKKESLTKDGGENEETNFNEALDDVAEASEITDADVITTTEESSENKDKSEVVSAQDQGISSKEIKSESTADEAACIDFEMAAKLDEEKCDKAEDPYDENIVVPLNLSNEVEQTNGPYDICTSEIEITNDNTEQMNTEPGSEDKAADCLENVVENIYTSEIEIPTENSEKMNTKKDAGSEDKAADCLENVVEIKDNELSRATGFPDEIEKESSKDKDIDFENIPDFTVTMEKFTELQLQQATEQVSEADSDSIDHLAIPLHLNKDEPDKNEIIQLEEHKKAADPLPSEAASYAVEVAEADPNAFGSIKDSPIKQQGGVEGADGISLLSASKTSSTMKRTIVFSDNKENITMKKGKNTAENVENLNELSVRKLTKMLKEKLEITKKSSKNDHDREVLSRPVLQPLPENRLVDEPKS</sequence>
<evidence type="ECO:0000313" key="2">
    <source>
        <dbReference type="EMBL" id="PIN02787.1"/>
    </source>
</evidence>
<gene>
    <name evidence="2" type="ORF">CDL12_24709</name>
</gene>
<dbReference type="PANTHER" id="PTHR33621">
    <property type="entry name" value="ASPARTIC/GLUTAMIC ACID-RICH PROTEIN"/>
    <property type="match status" value="1"/>
</dbReference>
<feature type="region of interest" description="Disordered" evidence="1">
    <location>
        <begin position="371"/>
        <end position="390"/>
    </location>
</feature>
<dbReference type="Proteomes" id="UP000231279">
    <property type="component" value="Unassembled WGS sequence"/>
</dbReference>
<dbReference type="AlphaFoldDB" id="A0A2G9GBW8"/>
<proteinExistence type="predicted"/>
<accession>A0A2G9GBW8</accession>